<keyword evidence="2" id="KW-1003">Cell membrane</keyword>
<keyword evidence="7 11" id="KW-0675">Receptor</keyword>
<evidence type="ECO:0000256" key="7">
    <source>
        <dbReference type="ARBA" id="ARBA00023170"/>
    </source>
</evidence>
<feature type="transmembrane region" description="Helical" evidence="9">
    <location>
        <begin position="36"/>
        <end position="58"/>
    </location>
</feature>
<evidence type="ECO:0000256" key="9">
    <source>
        <dbReference type="SAM" id="Phobius"/>
    </source>
</evidence>
<dbReference type="Proteomes" id="UP000762676">
    <property type="component" value="Unassembled WGS sequence"/>
</dbReference>
<reference evidence="11 12" key="1">
    <citation type="journal article" date="2021" name="Elife">
        <title>Chloroplast acquisition without the gene transfer in kleptoplastic sea slugs, Plakobranchus ocellatus.</title>
        <authorList>
            <person name="Maeda T."/>
            <person name="Takahashi S."/>
            <person name="Yoshida T."/>
            <person name="Shimamura S."/>
            <person name="Takaki Y."/>
            <person name="Nagai Y."/>
            <person name="Toyoda A."/>
            <person name="Suzuki Y."/>
            <person name="Arimoto A."/>
            <person name="Ishii H."/>
            <person name="Satoh N."/>
            <person name="Nishiyama T."/>
            <person name="Hasebe M."/>
            <person name="Maruyama T."/>
            <person name="Minagawa J."/>
            <person name="Obokata J."/>
            <person name="Shigenobu S."/>
        </authorList>
    </citation>
    <scope>NUCLEOTIDE SEQUENCE [LARGE SCALE GENOMIC DNA]</scope>
</reference>
<feature type="transmembrane region" description="Helical" evidence="9">
    <location>
        <begin position="158"/>
        <end position="177"/>
    </location>
</feature>
<dbReference type="GO" id="GO:0005886">
    <property type="term" value="C:plasma membrane"/>
    <property type="evidence" value="ECO:0007669"/>
    <property type="project" value="UniProtKB-SubCell"/>
</dbReference>
<proteinExistence type="predicted"/>
<dbReference type="Gene3D" id="1.20.1070.10">
    <property type="entry name" value="Rhodopsin 7-helix transmembrane proteins"/>
    <property type="match status" value="1"/>
</dbReference>
<keyword evidence="3 9" id="KW-0812">Transmembrane</keyword>
<evidence type="ECO:0000256" key="8">
    <source>
        <dbReference type="ARBA" id="ARBA00023224"/>
    </source>
</evidence>
<evidence type="ECO:0000256" key="6">
    <source>
        <dbReference type="ARBA" id="ARBA00023136"/>
    </source>
</evidence>
<evidence type="ECO:0000256" key="3">
    <source>
        <dbReference type="ARBA" id="ARBA00022692"/>
    </source>
</evidence>
<dbReference type="InterPro" id="IPR017452">
    <property type="entry name" value="GPCR_Rhodpsn_7TM"/>
</dbReference>
<keyword evidence="5" id="KW-0297">G-protein coupled receptor</keyword>
<dbReference type="GO" id="GO:0007218">
    <property type="term" value="P:neuropeptide signaling pathway"/>
    <property type="evidence" value="ECO:0007669"/>
    <property type="project" value="TreeGrafter"/>
</dbReference>
<evidence type="ECO:0000256" key="4">
    <source>
        <dbReference type="ARBA" id="ARBA00022989"/>
    </source>
</evidence>
<comment type="caution">
    <text evidence="11">The sequence shown here is derived from an EMBL/GenBank/DDBJ whole genome shotgun (WGS) entry which is preliminary data.</text>
</comment>
<evidence type="ECO:0000313" key="12">
    <source>
        <dbReference type="Proteomes" id="UP000762676"/>
    </source>
</evidence>
<comment type="subcellular location">
    <subcellularLocation>
        <location evidence="1">Cell membrane</location>
        <topology evidence="1">Multi-pass membrane protein</topology>
    </subcellularLocation>
</comment>
<dbReference type="EMBL" id="BMAT01000296">
    <property type="protein sequence ID" value="GFR63546.1"/>
    <property type="molecule type" value="Genomic_DNA"/>
</dbReference>
<evidence type="ECO:0000313" key="11">
    <source>
        <dbReference type="EMBL" id="GFR63546.1"/>
    </source>
</evidence>
<keyword evidence="6 9" id="KW-0472">Membrane</keyword>
<evidence type="ECO:0000256" key="2">
    <source>
        <dbReference type="ARBA" id="ARBA00022475"/>
    </source>
</evidence>
<name>A0AAV4ETR2_9GAST</name>
<dbReference type="SUPFAM" id="SSF81321">
    <property type="entry name" value="Family A G protein-coupled receptor-like"/>
    <property type="match status" value="1"/>
</dbReference>
<feature type="transmembrane region" description="Helical" evidence="9">
    <location>
        <begin position="197"/>
        <end position="216"/>
    </location>
</feature>
<evidence type="ECO:0000256" key="1">
    <source>
        <dbReference type="ARBA" id="ARBA00004651"/>
    </source>
</evidence>
<keyword evidence="4 9" id="KW-1133">Transmembrane helix</keyword>
<evidence type="ECO:0000259" key="10">
    <source>
        <dbReference type="PROSITE" id="PS50262"/>
    </source>
</evidence>
<protein>
    <submittedName>
        <fullName evidence="11">Chemosensory receptor B</fullName>
    </submittedName>
</protein>
<keyword evidence="8" id="KW-0807">Transducer</keyword>
<dbReference type="PANTHER" id="PTHR24230:SF0">
    <property type="entry name" value="G-PROTEIN COUPLED RECEPTORS FAMILY 1 PROFILE DOMAIN-CONTAINING PROTEIN"/>
    <property type="match status" value="1"/>
</dbReference>
<keyword evidence="12" id="KW-1185">Reference proteome</keyword>
<dbReference type="PROSITE" id="PS50262">
    <property type="entry name" value="G_PROTEIN_RECEP_F1_2"/>
    <property type="match status" value="1"/>
</dbReference>
<gene>
    <name evidence="11" type="ORF">ElyMa_000158800</name>
</gene>
<feature type="domain" description="G-protein coupled receptors family 1 profile" evidence="10">
    <location>
        <begin position="1"/>
        <end position="215"/>
    </location>
</feature>
<dbReference type="GO" id="GO:0008528">
    <property type="term" value="F:G protein-coupled peptide receptor activity"/>
    <property type="evidence" value="ECO:0007669"/>
    <property type="project" value="TreeGrafter"/>
</dbReference>
<accession>A0AAV4ETR2</accession>
<dbReference type="AlphaFoldDB" id="A0AAV4ETR2"/>
<evidence type="ECO:0000256" key="5">
    <source>
        <dbReference type="ARBA" id="ARBA00023040"/>
    </source>
</evidence>
<dbReference type="PANTHER" id="PTHR24230">
    <property type="entry name" value="G-PROTEIN COUPLED RECEPTOR"/>
    <property type="match status" value="1"/>
</dbReference>
<organism evidence="11 12">
    <name type="scientific">Elysia marginata</name>
    <dbReference type="NCBI Taxonomy" id="1093978"/>
    <lineage>
        <taxon>Eukaryota</taxon>
        <taxon>Metazoa</taxon>
        <taxon>Spiralia</taxon>
        <taxon>Lophotrochozoa</taxon>
        <taxon>Mollusca</taxon>
        <taxon>Gastropoda</taxon>
        <taxon>Heterobranchia</taxon>
        <taxon>Euthyneura</taxon>
        <taxon>Panpulmonata</taxon>
        <taxon>Sacoglossa</taxon>
        <taxon>Placobranchoidea</taxon>
        <taxon>Plakobranchidae</taxon>
        <taxon>Elysia</taxon>
    </lineage>
</organism>
<sequence>MFCRVTCLITVFITVERCLCFVIPLRVKSLLTPTRSAIIVMAIFILMLLTLALPYSALRLDWRWDPIRNRSMIGTVHAIQDSAKLMQARIKINLTLQVVSLLALVVSNIALAISVHKQVKWRARTTAIASHQNQTAMHRRSSEPTTYRNKRLARMIQFLSLVLFVTYGISTLLYVISVVLPEFGFYGQYNNEFRSSWMVAITAQALNSSVNILFYYRMNTRFRNTFNKMFRKKAARVGIFSADHNTLDNTPVVHPQRSTQRY</sequence>